<name>A0A2A2TGL1_9CYAN</name>
<proteinExistence type="predicted"/>
<sequence length="104" mass="12389">MDFSGKMTAYFGTADQIGYAIIFKMQWVFWKSGSKTDPIITPIELCNWQNWLKSGDKIWECAEGHHFFHSFYPEKCVQKILDFWQRIDPMLFIEAERLMKLTLN</sequence>
<comment type="caution">
    <text evidence="1">The sequence shown here is derived from an EMBL/GenBank/DDBJ whole genome shotgun (WGS) entry which is preliminary data.</text>
</comment>
<evidence type="ECO:0000313" key="2">
    <source>
        <dbReference type="Proteomes" id="UP000218238"/>
    </source>
</evidence>
<reference evidence="1 2" key="1">
    <citation type="submission" date="2017-08" db="EMBL/GenBank/DDBJ databases">
        <title>Draft genome sequence of filamentous cyanobacterium Calothrix elsteri CCALA 953.</title>
        <authorList>
            <person name="Gagunashvili A.N."/>
            <person name="Elster J."/>
            <person name="Andresson O.S."/>
        </authorList>
    </citation>
    <scope>NUCLEOTIDE SEQUENCE [LARGE SCALE GENOMIC DNA]</scope>
    <source>
        <strain evidence="1 2">CCALA 953</strain>
    </source>
</reference>
<dbReference type="OrthoDB" id="464067at2"/>
<dbReference type="EMBL" id="NTFS01000190">
    <property type="protein sequence ID" value="PAX52884.1"/>
    <property type="molecule type" value="Genomic_DNA"/>
</dbReference>
<keyword evidence="2" id="KW-1185">Reference proteome</keyword>
<evidence type="ECO:0008006" key="3">
    <source>
        <dbReference type="Google" id="ProtNLM"/>
    </source>
</evidence>
<accession>A0A2A2TGL1</accession>
<gene>
    <name evidence="1" type="ORF">CK510_16845</name>
</gene>
<evidence type="ECO:0000313" key="1">
    <source>
        <dbReference type="EMBL" id="PAX52884.1"/>
    </source>
</evidence>
<dbReference type="AlphaFoldDB" id="A0A2A2TGL1"/>
<protein>
    <recommendedName>
        <fullName evidence="3">Alpha/beta hydrolase</fullName>
    </recommendedName>
</protein>
<dbReference type="Proteomes" id="UP000218238">
    <property type="component" value="Unassembled WGS sequence"/>
</dbReference>
<organism evidence="1 2">
    <name type="scientific">Brunnivagina elsteri CCALA 953</name>
    <dbReference type="NCBI Taxonomy" id="987040"/>
    <lineage>
        <taxon>Bacteria</taxon>
        <taxon>Bacillati</taxon>
        <taxon>Cyanobacteriota</taxon>
        <taxon>Cyanophyceae</taxon>
        <taxon>Nostocales</taxon>
        <taxon>Calotrichaceae</taxon>
        <taxon>Brunnivagina</taxon>
    </lineage>
</organism>